<dbReference type="Gene3D" id="2.60.120.10">
    <property type="entry name" value="Jelly Rolls"/>
    <property type="match status" value="1"/>
</dbReference>
<dbReference type="SUPFAM" id="SSF51215">
    <property type="entry name" value="Regulatory protein AraC"/>
    <property type="match status" value="1"/>
</dbReference>
<dbReference type="SUPFAM" id="SSF46689">
    <property type="entry name" value="Homeodomain-like"/>
    <property type="match status" value="2"/>
</dbReference>
<dbReference type="GO" id="GO:0003700">
    <property type="term" value="F:DNA-binding transcription factor activity"/>
    <property type="evidence" value="ECO:0007669"/>
    <property type="project" value="InterPro"/>
</dbReference>
<dbReference type="InterPro" id="IPR018062">
    <property type="entry name" value="HTH_AraC-typ_CS"/>
</dbReference>
<dbReference type="Gene3D" id="1.10.10.60">
    <property type="entry name" value="Homeodomain-like"/>
    <property type="match status" value="2"/>
</dbReference>
<keyword evidence="2" id="KW-0238">DNA-binding</keyword>
<dbReference type="PROSITE" id="PS00041">
    <property type="entry name" value="HTH_ARAC_FAMILY_1"/>
    <property type="match status" value="1"/>
</dbReference>
<evidence type="ECO:0000256" key="1">
    <source>
        <dbReference type="ARBA" id="ARBA00023015"/>
    </source>
</evidence>
<reference evidence="5" key="2">
    <citation type="journal article" date="2021" name="PeerJ">
        <title>Extensive microbial diversity within the chicken gut microbiome revealed by metagenomics and culture.</title>
        <authorList>
            <person name="Gilroy R."/>
            <person name="Ravi A."/>
            <person name="Getino M."/>
            <person name="Pursley I."/>
            <person name="Horton D.L."/>
            <person name="Alikhan N.F."/>
            <person name="Baker D."/>
            <person name="Gharbi K."/>
            <person name="Hall N."/>
            <person name="Watson M."/>
            <person name="Adriaenssens E.M."/>
            <person name="Foster-Nyarko E."/>
            <person name="Jarju S."/>
            <person name="Secka A."/>
            <person name="Antonio M."/>
            <person name="Oren A."/>
            <person name="Chaudhuri R.R."/>
            <person name="La Ragione R."/>
            <person name="Hildebrand F."/>
            <person name="Pallen M.J."/>
        </authorList>
    </citation>
    <scope>NUCLEOTIDE SEQUENCE</scope>
    <source>
        <strain evidence="5">ChiSjej4B22-8148</strain>
    </source>
</reference>
<evidence type="ECO:0000313" key="6">
    <source>
        <dbReference type="Proteomes" id="UP000886757"/>
    </source>
</evidence>
<comment type="caution">
    <text evidence="5">The sequence shown here is derived from an EMBL/GenBank/DDBJ whole genome shotgun (WGS) entry which is preliminary data.</text>
</comment>
<dbReference type="EMBL" id="DVGK01000132">
    <property type="protein sequence ID" value="HIR14562.1"/>
    <property type="molecule type" value="Genomic_DNA"/>
</dbReference>
<dbReference type="InterPro" id="IPR009057">
    <property type="entry name" value="Homeodomain-like_sf"/>
</dbReference>
<name>A0A9D1DAK4_9FIRM</name>
<dbReference type="InterPro" id="IPR018060">
    <property type="entry name" value="HTH_AraC"/>
</dbReference>
<dbReference type="InterPro" id="IPR037923">
    <property type="entry name" value="HTH-like"/>
</dbReference>
<reference evidence="5" key="1">
    <citation type="submission" date="2020-10" db="EMBL/GenBank/DDBJ databases">
        <authorList>
            <person name="Gilroy R."/>
        </authorList>
    </citation>
    <scope>NUCLEOTIDE SEQUENCE</scope>
    <source>
        <strain evidence="5">ChiSjej4B22-8148</strain>
    </source>
</reference>
<dbReference type="InterPro" id="IPR014710">
    <property type="entry name" value="RmlC-like_jellyroll"/>
</dbReference>
<protein>
    <submittedName>
        <fullName evidence="5">Helix-turn-helix transcriptional regulator</fullName>
    </submittedName>
</protein>
<dbReference type="SMART" id="SM00342">
    <property type="entry name" value="HTH_ARAC"/>
    <property type="match status" value="1"/>
</dbReference>
<dbReference type="PROSITE" id="PS01124">
    <property type="entry name" value="HTH_ARAC_FAMILY_2"/>
    <property type="match status" value="1"/>
</dbReference>
<dbReference type="PRINTS" id="PR00032">
    <property type="entry name" value="HTHARAC"/>
</dbReference>
<accession>A0A9D1DAK4</accession>
<evidence type="ECO:0000313" key="5">
    <source>
        <dbReference type="EMBL" id="HIR14562.1"/>
    </source>
</evidence>
<dbReference type="InterPro" id="IPR003313">
    <property type="entry name" value="AraC-bd"/>
</dbReference>
<dbReference type="Proteomes" id="UP000886757">
    <property type="component" value="Unassembled WGS sequence"/>
</dbReference>
<sequence>MFPYNVYPCTIPQDLPAVLLHWQDTMEIIYIKKGAGTAQVDLTAFDVQAGTIVFVPPGRLHSLRNHPGVRMEYENIIFDLSFLGSTVLDICSQKYLQPLQKNQVMFPAFITPESNGYREIAGCLDEADDLCRRRCAGYELGVKACILKLFSLLFEFGEARQLSYTGSKDTEKLKALLNYVELNYHHPLSVRAAADVCGYSSSHFMRWFKQTVGISFIQHLNGYRLKKALEQIKDTDKTILEIAEGCGFDNLSNFNRLFKKQYGITPREARKNSP</sequence>
<evidence type="ECO:0000256" key="3">
    <source>
        <dbReference type="ARBA" id="ARBA00023163"/>
    </source>
</evidence>
<evidence type="ECO:0000259" key="4">
    <source>
        <dbReference type="PROSITE" id="PS01124"/>
    </source>
</evidence>
<keyword evidence="1" id="KW-0805">Transcription regulation</keyword>
<dbReference type="PANTHER" id="PTHR43280">
    <property type="entry name" value="ARAC-FAMILY TRANSCRIPTIONAL REGULATOR"/>
    <property type="match status" value="1"/>
</dbReference>
<dbReference type="GO" id="GO:0043565">
    <property type="term" value="F:sequence-specific DNA binding"/>
    <property type="evidence" value="ECO:0007669"/>
    <property type="project" value="InterPro"/>
</dbReference>
<proteinExistence type="predicted"/>
<feature type="domain" description="HTH araC/xylS-type" evidence="4">
    <location>
        <begin position="174"/>
        <end position="272"/>
    </location>
</feature>
<dbReference type="Pfam" id="PF12833">
    <property type="entry name" value="HTH_18"/>
    <property type="match status" value="1"/>
</dbReference>
<keyword evidence="3" id="KW-0804">Transcription</keyword>
<evidence type="ECO:0000256" key="2">
    <source>
        <dbReference type="ARBA" id="ARBA00023125"/>
    </source>
</evidence>
<dbReference type="InterPro" id="IPR020449">
    <property type="entry name" value="Tscrpt_reg_AraC-type_HTH"/>
</dbReference>
<gene>
    <name evidence="5" type="ORF">IAB31_11645</name>
</gene>
<dbReference type="AlphaFoldDB" id="A0A9D1DAK4"/>
<dbReference type="Pfam" id="PF02311">
    <property type="entry name" value="AraC_binding"/>
    <property type="match status" value="1"/>
</dbReference>
<organism evidence="5 6">
    <name type="scientific">Candidatus Choladousia intestinavium</name>
    <dbReference type="NCBI Taxonomy" id="2840727"/>
    <lineage>
        <taxon>Bacteria</taxon>
        <taxon>Bacillati</taxon>
        <taxon>Bacillota</taxon>
        <taxon>Clostridia</taxon>
        <taxon>Lachnospirales</taxon>
        <taxon>Lachnospiraceae</taxon>
        <taxon>Lachnospiraceae incertae sedis</taxon>
        <taxon>Candidatus Choladousia</taxon>
    </lineage>
</organism>
<dbReference type="PANTHER" id="PTHR43280:SF2">
    <property type="entry name" value="HTH-TYPE TRANSCRIPTIONAL REGULATOR EXSA"/>
    <property type="match status" value="1"/>
</dbReference>